<sequence length="65" mass="7348">MTMIVSAHLGDVIMIAADKRAMNYNVETNELSVSHNNENKIQLWCRGALLHKAVLKGFFSNIIFK</sequence>
<protein>
    <submittedName>
        <fullName evidence="1">Uncharacterized protein</fullName>
    </submittedName>
</protein>
<dbReference type="Proteomes" id="UP000325778">
    <property type="component" value="Chromosome"/>
</dbReference>
<dbReference type="EMBL" id="CP045560">
    <property type="protein sequence ID" value="QGA44805.1"/>
    <property type="molecule type" value="Genomic_DNA"/>
</dbReference>
<evidence type="ECO:0000313" key="1">
    <source>
        <dbReference type="EMBL" id="QGA44805.1"/>
    </source>
</evidence>
<evidence type="ECO:0000313" key="2">
    <source>
        <dbReference type="Proteomes" id="UP000325778"/>
    </source>
</evidence>
<name>A0AB37CYG1_ACINO</name>
<accession>A0AB37CYG1</accession>
<gene>
    <name evidence="1" type="ORF">GD578_13660</name>
</gene>
<reference evidence="1 2" key="1">
    <citation type="journal article" date="2021" name="MSphere">
        <title>Complete Genome Sequencing of Acinetobacter baumannii AC1633 and Acinetobacter nosocomialis AC1530 Unveils a Large Multidrug-Resistant Plasmid Encoding the NDM-1 and OXA-58 Carbapenemases.</title>
        <authorList>
            <person name="Alattraqchi A.G."/>
            <person name="Mohd Rani F."/>
            <person name="A. Rahman N.I."/>
            <person name="Ismail S."/>
            <person name="Cleary D.W."/>
            <person name="Clarke S.C."/>
            <person name="Yeo C.C."/>
        </authorList>
    </citation>
    <scope>NUCLEOTIDE SEQUENCE [LARGE SCALE GENOMIC DNA]</scope>
    <source>
        <strain evidence="1 2">AC1530</strain>
    </source>
</reference>
<proteinExistence type="predicted"/>
<dbReference type="AlphaFoldDB" id="A0AB37CYG1"/>
<organism evidence="1 2">
    <name type="scientific">Acinetobacter nosocomialis</name>
    <dbReference type="NCBI Taxonomy" id="106654"/>
    <lineage>
        <taxon>Bacteria</taxon>
        <taxon>Pseudomonadati</taxon>
        <taxon>Pseudomonadota</taxon>
        <taxon>Gammaproteobacteria</taxon>
        <taxon>Moraxellales</taxon>
        <taxon>Moraxellaceae</taxon>
        <taxon>Acinetobacter</taxon>
        <taxon>Acinetobacter calcoaceticus/baumannii complex</taxon>
    </lineage>
</organism>